<organism evidence="7 8">
    <name type="scientific">Theileria orientalis</name>
    <dbReference type="NCBI Taxonomy" id="68886"/>
    <lineage>
        <taxon>Eukaryota</taxon>
        <taxon>Sar</taxon>
        <taxon>Alveolata</taxon>
        <taxon>Apicomplexa</taxon>
        <taxon>Aconoidasida</taxon>
        <taxon>Piroplasmida</taxon>
        <taxon>Theileriidae</taxon>
        <taxon>Theileria</taxon>
    </lineage>
</organism>
<dbReference type="PANTHER" id="PTHR23139">
    <property type="entry name" value="RNA-BINDING PROTEIN"/>
    <property type="match status" value="1"/>
</dbReference>
<feature type="compositionally biased region" description="Basic residues" evidence="5">
    <location>
        <begin position="129"/>
        <end position="139"/>
    </location>
</feature>
<keyword evidence="2 4" id="KW-0694">RNA-binding</keyword>
<dbReference type="InterPro" id="IPR012677">
    <property type="entry name" value="Nucleotide-bd_a/b_plait_sf"/>
</dbReference>
<reference evidence="7" key="1">
    <citation type="submission" date="2022-07" db="EMBL/GenBank/DDBJ databases">
        <title>Evaluation of T. orientalis genome assembly methods using nanopore sequencing and analysis of variation between genomes.</title>
        <authorList>
            <person name="Yam J."/>
            <person name="Micallef M.L."/>
            <person name="Liu M."/>
            <person name="Djordjevic S.P."/>
            <person name="Bogema D.R."/>
            <person name="Jenkins C."/>
        </authorList>
    </citation>
    <scope>NUCLEOTIDE SEQUENCE</scope>
    <source>
        <strain evidence="7">Goon Nure</strain>
    </source>
</reference>
<keyword evidence="1" id="KW-0507">mRNA processing</keyword>
<sequence>MSSEQYSYDNYPYRNNSNSYHNGEDDQPSYGTEQTSTRSDHHSNNVDDNSSRTNNSYNKSDAHRSERHESRRDPYAPSKRRSNSRSRRHRRSRGRDSRNRYDRRSRDRHDRGERSDRSDRYDRSDRSRRSGSRHRRSRDRFRNEREPEEENLLLNRDISESHARSRAAERRRRKAQAECIRRAGGFQKLADQEGHQTVRLFWDGFQWVAKAEQNTILGGDPALMNSTRKLRRLYFGNLPVNTGLTETGFQNLIWNEMRNRNFCNDPNVSPVLYVWFAKDKGNYGFVEFASVEETERALTMDGMTCMGVQLRVSRPNDYSSTSMKSATQQQIVVPPVLTSSAPAIDAFKGKCLHLVQIVLPETIEAEIEYLDVLDDVREEFAKHGKIASALIIAPRHKELAKEFQVGDMLIEFESNQELVSCVEHMSNRKYEGRLIEMKPLEPDVYAELSKVIIPDLKEMDTQE</sequence>
<feature type="compositionally biased region" description="Polar residues" evidence="5">
    <location>
        <begin position="1"/>
        <end position="21"/>
    </location>
</feature>
<dbReference type="CDD" id="cd12232">
    <property type="entry name" value="RRM3_U2AF65"/>
    <property type="match status" value="1"/>
</dbReference>
<gene>
    <name evidence="7" type="ORF">MACK_000525</name>
</gene>
<evidence type="ECO:0000313" key="8">
    <source>
        <dbReference type="Proteomes" id="UP000244811"/>
    </source>
</evidence>
<accession>A0A976M9S8</accession>
<evidence type="ECO:0000256" key="5">
    <source>
        <dbReference type="SAM" id="MobiDB-lite"/>
    </source>
</evidence>
<evidence type="ECO:0000313" key="7">
    <source>
        <dbReference type="EMBL" id="UKK00453.1"/>
    </source>
</evidence>
<evidence type="ECO:0000259" key="6">
    <source>
        <dbReference type="PROSITE" id="PS50102"/>
    </source>
</evidence>
<feature type="compositionally biased region" description="Basic and acidic residues" evidence="5">
    <location>
        <begin position="94"/>
        <end position="128"/>
    </location>
</feature>
<keyword evidence="3" id="KW-0508">mRNA splicing</keyword>
<dbReference type="Gene3D" id="3.30.70.330">
    <property type="match status" value="2"/>
</dbReference>
<feature type="compositionally biased region" description="Basic and acidic residues" evidence="5">
    <location>
        <begin position="60"/>
        <end position="74"/>
    </location>
</feature>
<dbReference type="AlphaFoldDB" id="A0A976M9S8"/>
<evidence type="ECO:0000256" key="1">
    <source>
        <dbReference type="ARBA" id="ARBA00022664"/>
    </source>
</evidence>
<dbReference type="EMBL" id="CP056069">
    <property type="protein sequence ID" value="UKK00453.1"/>
    <property type="molecule type" value="Genomic_DNA"/>
</dbReference>
<proteinExistence type="predicted"/>
<dbReference type="PROSITE" id="PS50102">
    <property type="entry name" value="RRM"/>
    <property type="match status" value="1"/>
</dbReference>
<protein>
    <submittedName>
        <fullName evidence="7">Splicing factor</fullName>
    </submittedName>
</protein>
<feature type="compositionally biased region" description="Polar residues" evidence="5">
    <location>
        <begin position="46"/>
        <end position="59"/>
    </location>
</feature>
<dbReference type="InterPro" id="IPR035979">
    <property type="entry name" value="RBD_domain_sf"/>
</dbReference>
<evidence type="ECO:0000256" key="4">
    <source>
        <dbReference type="PROSITE-ProRule" id="PRU00176"/>
    </source>
</evidence>
<dbReference type="GO" id="GO:0008380">
    <property type="term" value="P:RNA splicing"/>
    <property type="evidence" value="ECO:0007669"/>
    <property type="project" value="UniProtKB-KW"/>
</dbReference>
<name>A0A976M9S8_THEOR</name>
<dbReference type="GO" id="GO:0006397">
    <property type="term" value="P:mRNA processing"/>
    <property type="evidence" value="ECO:0007669"/>
    <property type="project" value="UniProtKB-KW"/>
</dbReference>
<dbReference type="SUPFAM" id="SSF54928">
    <property type="entry name" value="RNA-binding domain, RBD"/>
    <property type="match status" value="1"/>
</dbReference>
<dbReference type="InterPro" id="IPR000504">
    <property type="entry name" value="RRM_dom"/>
</dbReference>
<dbReference type="Proteomes" id="UP000244811">
    <property type="component" value="Chromosome 1"/>
</dbReference>
<feature type="compositionally biased region" description="Basic residues" evidence="5">
    <location>
        <begin position="78"/>
        <end position="93"/>
    </location>
</feature>
<feature type="region of interest" description="Disordered" evidence="5">
    <location>
        <begin position="1"/>
        <end position="148"/>
    </location>
</feature>
<evidence type="ECO:0000256" key="2">
    <source>
        <dbReference type="ARBA" id="ARBA00022884"/>
    </source>
</evidence>
<dbReference type="SMART" id="SM00360">
    <property type="entry name" value="RRM"/>
    <property type="match status" value="1"/>
</dbReference>
<evidence type="ECO:0000256" key="3">
    <source>
        <dbReference type="ARBA" id="ARBA00023187"/>
    </source>
</evidence>
<feature type="domain" description="RRM" evidence="6">
    <location>
        <begin position="231"/>
        <end position="317"/>
    </location>
</feature>
<dbReference type="GO" id="GO:0003723">
    <property type="term" value="F:RNA binding"/>
    <property type="evidence" value="ECO:0007669"/>
    <property type="project" value="UniProtKB-UniRule"/>
</dbReference>